<dbReference type="Pfam" id="PF06445">
    <property type="entry name" value="GyrI-like"/>
    <property type="match status" value="1"/>
</dbReference>
<feature type="domain" description="AraC effector-binding" evidence="1">
    <location>
        <begin position="1"/>
        <end position="157"/>
    </location>
</feature>
<organism evidence="2">
    <name type="scientific">marine sediment metagenome</name>
    <dbReference type="NCBI Taxonomy" id="412755"/>
    <lineage>
        <taxon>unclassified sequences</taxon>
        <taxon>metagenomes</taxon>
        <taxon>ecological metagenomes</taxon>
    </lineage>
</organism>
<dbReference type="InterPro" id="IPR050908">
    <property type="entry name" value="SmbC-like"/>
</dbReference>
<name>A0A0F9W2B9_9ZZZZ</name>
<evidence type="ECO:0000259" key="1">
    <source>
        <dbReference type="SMART" id="SM00871"/>
    </source>
</evidence>
<dbReference type="InterPro" id="IPR010499">
    <property type="entry name" value="AraC_E-bd"/>
</dbReference>
<sequence>MKPRIVELKSKQLLGINQKMSLIDNKTFELWKNFRQRSNDILNKSSQDFISLQVYPEGYFETFSPAKKFVKWACVEVNVIEDISTDFQNLIIEGGLYAVFDYKGTVESAPAFFQYIYGEWISKSDYILDDRPHFEVLGDKYKNNDPASEEEIWIPIKTK</sequence>
<dbReference type="Gene3D" id="3.20.80.10">
    <property type="entry name" value="Regulatory factor, effector binding domain"/>
    <property type="match status" value="1"/>
</dbReference>
<reference evidence="2" key="1">
    <citation type="journal article" date="2015" name="Nature">
        <title>Complex archaea that bridge the gap between prokaryotes and eukaryotes.</title>
        <authorList>
            <person name="Spang A."/>
            <person name="Saw J.H."/>
            <person name="Jorgensen S.L."/>
            <person name="Zaremba-Niedzwiedzka K."/>
            <person name="Martijn J."/>
            <person name="Lind A.E."/>
            <person name="van Eijk R."/>
            <person name="Schleper C."/>
            <person name="Guy L."/>
            <person name="Ettema T.J."/>
        </authorList>
    </citation>
    <scope>NUCLEOTIDE SEQUENCE</scope>
</reference>
<gene>
    <name evidence="2" type="ORF">LCGC14_0067870</name>
</gene>
<dbReference type="PANTHER" id="PTHR40055">
    <property type="entry name" value="TRANSCRIPTIONAL REGULATOR YGIV-RELATED"/>
    <property type="match status" value="1"/>
</dbReference>
<proteinExistence type="predicted"/>
<dbReference type="SUPFAM" id="SSF55136">
    <property type="entry name" value="Probable bacterial effector-binding domain"/>
    <property type="match status" value="1"/>
</dbReference>
<dbReference type="InterPro" id="IPR011256">
    <property type="entry name" value="Reg_factor_effector_dom_sf"/>
</dbReference>
<dbReference type="AlphaFoldDB" id="A0A0F9W2B9"/>
<dbReference type="InterPro" id="IPR029442">
    <property type="entry name" value="GyrI-like"/>
</dbReference>
<dbReference type="EMBL" id="LAZR01000016">
    <property type="protein sequence ID" value="KKO06368.1"/>
    <property type="molecule type" value="Genomic_DNA"/>
</dbReference>
<dbReference type="SMART" id="SM00871">
    <property type="entry name" value="AraC_E_bind"/>
    <property type="match status" value="1"/>
</dbReference>
<evidence type="ECO:0000313" key="2">
    <source>
        <dbReference type="EMBL" id="KKO06368.1"/>
    </source>
</evidence>
<comment type="caution">
    <text evidence="2">The sequence shown here is derived from an EMBL/GenBank/DDBJ whole genome shotgun (WGS) entry which is preliminary data.</text>
</comment>
<accession>A0A0F9W2B9</accession>
<protein>
    <recommendedName>
        <fullName evidence="1">AraC effector-binding domain-containing protein</fullName>
    </recommendedName>
</protein>
<dbReference type="PANTHER" id="PTHR40055:SF1">
    <property type="entry name" value="TRANSCRIPTIONAL REGULATOR YGIV-RELATED"/>
    <property type="match status" value="1"/>
</dbReference>